<comment type="caution">
    <text evidence="2">The sequence shown here is derived from an EMBL/GenBank/DDBJ whole genome shotgun (WGS) entry which is preliminary data.</text>
</comment>
<protein>
    <submittedName>
        <fullName evidence="2">Uncharacterized protein</fullName>
    </submittedName>
</protein>
<proteinExistence type="predicted"/>
<accession>A0ABQ2CGN7</accession>
<feature type="region of interest" description="Disordered" evidence="1">
    <location>
        <begin position="54"/>
        <end position="105"/>
    </location>
</feature>
<dbReference type="Proteomes" id="UP000658754">
    <property type="component" value="Unassembled WGS sequence"/>
</dbReference>
<organism evidence="2 3">
    <name type="scientific">Pseudarthrobacter scleromae</name>
    <dbReference type="NCBI Taxonomy" id="158897"/>
    <lineage>
        <taxon>Bacteria</taxon>
        <taxon>Bacillati</taxon>
        <taxon>Actinomycetota</taxon>
        <taxon>Actinomycetes</taxon>
        <taxon>Micrococcales</taxon>
        <taxon>Micrococcaceae</taxon>
        <taxon>Pseudarthrobacter</taxon>
    </lineage>
</organism>
<reference evidence="3" key="1">
    <citation type="journal article" date="2019" name="Int. J. Syst. Evol. Microbiol.">
        <title>The Global Catalogue of Microorganisms (GCM) 10K type strain sequencing project: providing services to taxonomists for standard genome sequencing and annotation.</title>
        <authorList>
            <consortium name="The Broad Institute Genomics Platform"/>
            <consortium name="The Broad Institute Genome Sequencing Center for Infectious Disease"/>
            <person name="Wu L."/>
            <person name="Ma J."/>
        </authorList>
    </citation>
    <scope>NUCLEOTIDE SEQUENCE [LARGE SCALE GENOMIC DNA]</scope>
    <source>
        <strain evidence="3">CGMCC 1.3601</strain>
    </source>
</reference>
<name>A0ABQ2CGN7_9MICC</name>
<sequence length="105" mass="11007">MAPSQTVRACCGGGRCWPGNHCSQCNKRQADGDGNGSPNAAPKCCVAAGEVLAGPRKPRSKGRAENHGPETEKGVETASCINHPERSPHPPAKATAWPARYTCRT</sequence>
<gene>
    <name evidence="2" type="ORF">GCM10007175_19190</name>
</gene>
<evidence type="ECO:0000313" key="2">
    <source>
        <dbReference type="EMBL" id="GGI81987.1"/>
    </source>
</evidence>
<keyword evidence="3" id="KW-1185">Reference proteome</keyword>
<evidence type="ECO:0000256" key="1">
    <source>
        <dbReference type="SAM" id="MobiDB-lite"/>
    </source>
</evidence>
<dbReference type="EMBL" id="BMKV01000003">
    <property type="protein sequence ID" value="GGI81987.1"/>
    <property type="molecule type" value="Genomic_DNA"/>
</dbReference>
<evidence type="ECO:0000313" key="3">
    <source>
        <dbReference type="Proteomes" id="UP000658754"/>
    </source>
</evidence>
<feature type="compositionally biased region" description="Basic and acidic residues" evidence="1">
    <location>
        <begin position="62"/>
        <end position="75"/>
    </location>
</feature>